<dbReference type="Proteomes" id="UP000714275">
    <property type="component" value="Unassembled WGS sequence"/>
</dbReference>
<organism evidence="1 2">
    <name type="scientific">Suillus placidus</name>
    <dbReference type="NCBI Taxonomy" id="48579"/>
    <lineage>
        <taxon>Eukaryota</taxon>
        <taxon>Fungi</taxon>
        <taxon>Dikarya</taxon>
        <taxon>Basidiomycota</taxon>
        <taxon>Agaricomycotina</taxon>
        <taxon>Agaricomycetes</taxon>
        <taxon>Agaricomycetidae</taxon>
        <taxon>Boletales</taxon>
        <taxon>Suillineae</taxon>
        <taxon>Suillaceae</taxon>
        <taxon>Suillus</taxon>
    </lineage>
</organism>
<name>A0A9P7A051_9AGAM</name>
<reference evidence="1" key="1">
    <citation type="journal article" date="2020" name="New Phytol.">
        <title>Comparative genomics reveals dynamic genome evolution in host specialist ectomycorrhizal fungi.</title>
        <authorList>
            <person name="Lofgren L.A."/>
            <person name="Nguyen N.H."/>
            <person name="Vilgalys R."/>
            <person name="Ruytinx J."/>
            <person name="Liao H.L."/>
            <person name="Branco S."/>
            <person name="Kuo A."/>
            <person name="LaButti K."/>
            <person name="Lipzen A."/>
            <person name="Andreopoulos W."/>
            <person name="Pangilinan J."/>
            <person name="Riley R."/>
            <person name="Hundley H."/>
            <person name="Na H."/>
            <person name="Barry K."/>
            <person name="Grigoriev I.V."/>
            <person name="Stajich J.E."/>
            <person name="Kennedy P.G."/>
        </authorList>
    </citation>
    <scope>NUCLEOTIDE SEQUENCE</scope>
    <source>
        <strain evidence="1">DOB743</strain>
    </source>
</reference>
<protein>
    <submittedName>
        <fullName evidence="1">Uncharacterized protein</fullName>
    </submittedName>
</protein>
<dbReference type="OrthoDB" id="2793879at2759"/>
<dbReference type="EMBL" id="JABBWD010000010">
    <property type="protein sequence ID" value="KAG1780025.1"/>
    <property type="molecule type" value="Genomic_DNA"/>
</dbReference>
<dbReference type="AlphaFoldDB" id="A0A9P7A051"/>
<comment type="caution">
    <text evidence="1">The sequence shown here is derived from an EMBL/GenBank/DDBJ whole genome shotgun (WGS) entry which is preliminary data.</text>
</comment>
<proteinExistence type="predicted"/>
<gene>
    <name evidence="1" type="ORF">EV702DRAFT_1276947</name>
</gene>
<evidence type="ECO:0000313" key="2">
    <source>
        <dbReference type="Proteomes" id="UP000714275"/>
    </source>
</evidence>
<sequence>MSYTAHFLHIPDDVLAYLLDLTTMSDLESVSKVAALTVISLLFTHLTLSQTCKQLRTICGVVRAPYLHELKREGLEYNAASASPTMSFPQALASLKSRELRWRMMHPIDSSFRGALNERNVTSYYHKVVLYVSRHVTSSVVYGDISVDHASYYYGSADEVTCLHAADVPQDLLVLLRMHIGTNLPYLSFLSLREMSPHSAAAHPTRVLVTSISPMGYLATPLGARGLRIFGPWCAILTTDPSSNKLEPHSSVLLLCNWKTSALFKLARIHSDKVDDFNFINDRTLAVIHRAQDPSRVILRLYDVILPNQLCLSGCVTLQVSLQLPRIEAQVFIDPSRILLPRALQEQILQRHQRPREVLSPNSGIMTLSVPLEMDVEKARLDVVIDIPMLLSIAHDRNATDCALLWNEWGPKVSRVFLINKVLRAKGDVEPLQDVEGYRVAYSTNVDFRDTCTGISEEHSHPAAFILDFNPASIRWASEEAKACRRMRGTLVTEASVLRPGRLLAEEVVSSLSYTRTMLDGYLPQHQIRLSRDEVVYPVTPLQGHPPPNLPNVYSFV</sequence>
<evidence type="ECO:0000313" key="1">
    <source>
        <dbReference type="EMBL" id="KAG1780025.1"/>
    </source>
</evidence>
<accession>A0A9P7A051</accession>
<keyword evidence="2" id="KW-1185">Reference proteome</keyword>